<keyword evidence="2" id="KW-1185">Reference proteome</keyword>
<sequence length="70" mass="7782">MYLKSGRNLPNLETADFSMNKIEEKVVRRFVTADTTCKSISICKTGIEKAAYPGVEVFHCNGLGALVKRM</sequence>
<proteinExistence type="predicted"/>
<dbReference type="AlphaFoldDB" id="E3N4J4"/>
<reference evidence="1" key="1">
    <citation type="submission" date="2007-07" db="EMBL/GenBank/DDBJ databases">
        <title>PCAP assembly of the Caenorhabditis remanei genome.</title>
        <authorList>
            <consortium name="The Caenorhabditis remanei Sequencing Consortium"/>
            <person name="Wilson R.K."/>
        </authorList>
    </citation>
    <scope>NUCLEOTIDE SEQUENCE [LARGE SCALE GENOMIC DNA]</scope>
    <source>
        <strain evidence="1">PB4641</strain>
    </source>
</reference>
<dbReference type="HOGENOM" id="CLU_2760231_0_0_1"/>
<evidence type="ECO:0000313" key="1">
    <source>
        <dbReference type="EMBL" id="EFO85555.1"/>
    </source>
</evidence>
<organism evidence="2">
    <name type="scientific">Caenorhabditis remanei</name>
    <name type="common">Caenorhabditis vulgaris</name>
    <dbReference type="NCBI Taxonomy" id="31234"/>
    <lineage>
        <taxon>Eukaryota</taxon>
        <taxon>Metazoa</taxon>
        <taxon>Ecdysozoa</taxon>
        <taxon>Nematoda</taxon>
        <taxon>Chromadorea</taxon>
        <taxon>Rhabditida</taxon>
        <taxon>Rhabditina</taxon>
        <taxon>Rhabditomorpha</taxon>
        <taxon>Rhabditoidea</taxon>
        <taxon>Rhabditidae</taxon>
        <taxon>Peloderinae</taxon>
        <taxon>Caenorhabditis</taxon>
    </lineage>
</organism>
<accession>E3N4J4</accession>
<protein>
    <submittedName>
        <fullName evidence="1">Uncharacterized protein</fullName>
    </submittedName>
</protein>
<name>E3N4J4_CAERE</name>
<gene>
    <name evidence="1" type="ORF">CRE_29131</name>
</gene>
<evidence type="ECO:0000313" key="2">
    <source>
        <dbReference type="Proteomes" id="UP000008281"/>
    </source>
</evidence>
<dbReference type="EMBL" id="DS268526">
    <property type="protein sequence ID" value="EFO85555.1"/>
    <property type="molecule type" value="Genomic_DNA"/>
</dbReference>
<dbReference type="Proteomes" id="UP000008281">
    <property type="component" value="Unassembled WGS sequence"/>
</dbReference>